<sequence length="302" mass="35609">MVKHLNFENKYNNYIIIANELLSEESYLKAYGAFFKAYNYAISDDKKIDALFEMADIKLIFEEYIEANEIYEKIIEIDNSRSGAYYGIALVNDFLGQDVNKSIKYYKEAIKKDENYDRAYYYLAHSYDKIGNKKLALENLFKCIEVDEMDFISYNDIGAIYEELGQYNLAKEYFEKSLEINPRYFRALFNMGVIYKDLGDLDRALEYYMSAKEYNQNPYIYLNMSAIYIEKKDFNGAINILNEGIYFNPDSVNLFYNRACSKSNLDRDEDALIDLKRAIDINKEAYNWAKKDPDLCNIIKEM</sequence>
<accession>A0ABS4KD49</accession>
<dbReference type="SUPFAM" id="SSF48452">
    <property type="entry name" value="TPR-like"/>
    <property type="match status" value="2"/>
</dbReference>
<dbReference type="RefSeq" id="WP_210061075.1">
    <property type="nucleotide sequence ID" value="NZ_JAGGLJ010000011.1"/>
</dbReference>
<reference evidence="4 5" key="1">
    <citation type="submission" date="2021-03" db="EMBL/GenBank/DDBJ databases">
        <title>Genomic Encyclopedia of Type Strains, Phase IV (KMG-IV): sequencing the most valuable type-strain genomes for metagenomic binning, comparative biology and taxonomic classification.</title>
        <authorList>
            <person name="Goeker M."/>
        </authorList>
    </citation>
    <scope>NUCLEOTIDE SEQUENCE [LARGE SCALE GENOMIC DNA]</scope>
    <source>
        <strain evidence="4 5">DSM 27563</strain>
    </source>
</reference>
<dbReference type="Pfam" id="PF13424">
    <property type="entry name" value="TPR_12"/>
    <property type="match status" value="1"/>
</dbReference>
<evidence type="ECO:0000313" key="4">
    <source>
        <dbReference type="EMBL" id="MBP2025706.1"/>
    </source>
</evidence>
<keyword evidence="5" id="KW-1185">Reference proteome</keyword>
<keyword evidence="2 3" id="KW-0802">TPR repeat</keyword>
<dbReference type="InterPro" id="IPR019734">
    <property type="entry name" value="TPR_rpt"/>
</dbReference>
<dbReference type="EMBL" id="JAGGLJ010000011">
    <property type="protein sequence ID" value="MBP2025706.1"/>
    <property type="molecule type" value="Genomic_DNA"/>
</dbReference>
<evidence type="ECO:0000256" key="3">
    <source>
        <dbReference type="PROSITE-ProRule" id="PRU00339"/>
    </source>
</evidence>
<gene>
    <name evidence="4" type="ORF">J2Z71_001250</name>
</gene>
<dbReference type="InterPro" id="IPR050498">
    <property type="entry name" value="Ycf3"/>
</dbReference>
<evidence type="ECO:0000256" key="2">
    <source>
        <dbReference type="ARBA" id="ARBA00022803"/>
    </source>
</evidence>
<dbReference type="Pfam" id="PF13181">
    <property type="entry name" value="TPR_8"/>
    <property type="match status" value="2"/>
</dbReference>
<dbReference type="Proteomes" id="UP001519306">
    <property type="component" value="Unassembled WGS sequence"/>
</dbReference>
<feature type="repeat" description="TPR" evidence="3">
    <location>
        <begin position="185"/>
        <end position="218"/>
    </location>
</feature>
<dbReference type="InterPro" id="IPR011990">
    <property type="entry name" value="TPR-like_helical_dom_sf"/>
</dbReference>
<dbReference type="PANTHER" id="PTHR44858:SF1">
    <property type="entry name" value="UDP-N-ACETYLGLUCOSAMINE--PEPTIDE N-ACETYLGLUCOSAMINYLTRANSFERASE SPINDLY-RELATED"/>
    <property type="match status" value="1"/>
</dbReference>
<comment type="caution">
    <text evidence="4">The sequence shown here is derived from an EMBL/GenBank/DDBJ whole genome shotgun (WGS) entry which is preliminary data.</text>
</comment>
<evidence type="ECO:0000256" key="1">
    <source>
        <dbReference type="ARBA" id="ARBA00022737"/>
    </source>
</evidence>
<feature type="repeat" description="TPR" evidence="3">
    <location>
        <begin position="151"/>
        <end position="184"/>
    </location>
</feature>
<dbReference type="PROSITE" id="PS50293">
    <property type="entry name" value="TPR_REGION"/>
    <property type="match status" value="1"/>
</dbReference>
<dbReference type="NCBIfam" id="NF047558">
    <property type="entry name" value="TPR_END_plus"/>
    <property type="match status" value="1"/>
</dbReference>
<dbReference type="PANTHER" id="PTHR44858">
    <property type="entry name" value="TETRATRICOPEPTIDE REPEAT PROTEIN 6"/>
    <property type="match status" value="1"/>
</dbReference>
<organism evidence="4 5">
    <name type="scientific">Peptoniphilus stercorisuis</name>
    <dbReference type="NCBI Taxonomy" id="1436965"/>
    <lineage>
        <taxon>Bacteria</taxon>
        <taxon>Bacillati</taxon>
        <taxon>Bacillota</taxon>
        <taxon>Tissierellia</taxon>
        <taxon>Tissierellales</taxon>
        <taxon>Peptoniphilaceae</taxon>
        <taxon>Peptoniphilus</taxon>
    </lineage>
</organism>
<dbReference type="SMART" id="SM00028">
    <property type="entry name" value="TPR"/>
    <property type="match status" value="7"/>
</dbReference>
<keyword evidence="1" id="KW-0677">Repeat</keyword>
<evidence type="ECO:0000313" key="5">
    <source>
        <dbReference type="Proteomes" id="UP001519306"/>
    </source>
</evidence>
<dbReference type="Gene3D" id="1.25.40.10">
    <property type="entry name" value="Tetratricopeptide repeat domain"/>
    <property type="match status" value="3"/>
</dbReference>
<proteinExistence type="predicted"/>
<dbReference type="PROSITE" id="PS50005">
    <property type="entry name" value="TPR"/>
    <property type="match status" value="2"/>
</dbReference>
<protein>
    <submittedName>
        <fullName evidence="4">Tetratricopeptide (TPR) repeat protein</fullName>
    </submittedName>
</protein>
<name>A0ABS4KD49_9FIRM</name>